<feature type="chain" id="PRO_5038571112" evidence="1">
    <location>
        <begin position="21"/>
        <end position="128"/>
    </location>
</feature>
<dbReference type="AlphaFoldDB" id="A0A9D9DFP5"/>
<reference evidence="2" key="2">
    <citation type="journal article" date="2021" name="PeerJ">
        <title>Extensive microbial diversity within the chicken gut microbiome revealed by metagenomics and culture.</title>
        <authorList>
            <person name="Gilroy R."/>
            <person name="Ravi A."/>
            <person name="Getino M."/>
            <person name="Pursley I."/>
            <person name="Horton D.L."/>
            <person name="Alikhan N.F."/>
            <person name="Baker D."/>
            <person name="Gharbi K."/>
            <person name="Hall N."/>
            <person name="Watson M."/>
            <person name="Adriaenssens E.M."/>
            <person name="Foster-Nyarko E."/>
            <person name="Jarju S."/>
            <person name="Secka A."/>
            <person name="Antonio M."/>
            <person name="Oren A."/>
            <person name="Chaudhuri R.R."/>
            <person name="La Ragione R."/>
            <person name="Hildebrand F."/>
            <person name="Pallen M.J."/>
        </authorList>
    </citation>
    <scope>NUCLEOTIDE SEQUENCE</scope>
    <source>
        <strain evidence="2">17113</strain>
    </source>
</reference>
<name>A0A9D9DFP5_9FIRM</name>
<dbReference type="PROSITE" id="PS51257">
    <property type="entry name" value="PROKAR_LIPOPROTEIN"/>
    <property type="match status" value="1"/>
</dbReference>
<evidence type="ECO:0000313" key="2">
    <source>
        <dbReference type="EMBL" id="MBO8426075.1"/>
    </source>
</evidence>
<dbReference type="PROSITE" id="PS00194">
    <property type="entry name" value="THIOREDOXIN_1"/>
    <property type="match status" value="1"/>
</dbReference>
<feature type="signal peptide" evidence="1">
    <location>
        <begin position="1"/>
        <end position="20"/>
    </location>
</feature>
<organism evidence="2 3">
    <name type="scientific">Candidatus Alloenteromonas pullistercoris</name>
    <dbReference type="NCBI Taxonomy" id="2840785"/>
    <lineage>
        <taxon>Bacteria</taxon>
        <taxon>Bacillati</taxon>
        <taxon>Bacillota</taxon>
        <taxon>Bacillota incertae sedis</taxon>
        <taxon>Candidatus Alloenteromonas</taxon>
    </lineage>
</organism>
<proteinExistence type="predicted"/>
<protein>
    <submittedName>
        <fullName evidence="2">Uncharacterized protein</fullName>
    </submittedName>
</protein>
<evidence type="ECO:0000313" key="3">
    <source>
        <dbReference type="Proteomes" id="UP000823634"/>
    </source>
</evidence>
<sequence>MNRAALSCLALLSCSCAATSMEIAPEEVFLNDGLVYVYSSYCEACAALEKDVSNDVRRLNIDVYPVYDYFAYESNTTRAKELSLGAERISEVYFVYSPTVLSIVNGRLSDYAAGYADCLVLLGKGASA</sequence>
<dbReference type="EMBL" id="JADINA010000016">
    <property type="protein sequence ID" value="MBO8426075.1"/>
    <property type="molecule type" value="Genomic_DNA"/>
</dbReference>
<comment type="caution">
    <text evidence="2">The sequence shown here is derived from an EMBL/GenBank/DDBJ whole genome shotgun (WGS) entry which is preliminary data.</text>
</comment>
<gene>
    <name evidence="2" type="ORF">IAC61_01995</name>
</gene>
<keyword evidence="1" id="KW-0732">Signal</keyword>
<dbReference type="InterPro" id="IPR017937">
    <property type="entry name" value="Thioredoxin_CS"/>
</dbReference>
<evidence type="ECO:0000256" key="1">
    <source>
        <dbReference type="SAM" id="SignalP"/>
    </source>
</evidence>
<reference evidence="2" key="1">
    <citation type="submission" date="2020-10" db="EMBL/GenBank/DDBJ databases">
        <authorList>
            <person name="Gilroy R."/>
        </authorList>
    </citation>
    <scope>NUCLEOTIDE SEQUENCE</scope>
    <source>
        <strain evidence="2">17113</strain>
    </source>
</reference>
<accession>A0A9D9DFP5</accession>
<dbReference type="Proteomes" id="UP000823634">
    <property type="component" value="Unassembled WGS sequence"/>
</dbReference>